<reference evidence="2 3" key="1">
    <citation type="submission" date="2017-06" db="EMBL/GenBank/DDBJ databases">
        <title>Genome of Fusarium nygamai isolate CS10214.</title>
        <authorList>
            <person name="Gardiner D.M."/>
            <person name="Obanor F."/>
            <person name="Kazan K."/>
        </authorList>
    </citation>
    <scope>NUCLEOTIDE SEQUENCE [LARGE SCALE GENOMIC DNA]</scope>
    <source>
        <strain evidence="2 3">CS10214</strain>
    </source>
</reference>
<evidence type="ECO:0000259" key="1">
    <source>
        <dbReference type="Pfam" id="PF20255"/>
    </source>
</evidence>
<dbReference type="Pfam" id="PF20255">
    <property type="entry name" value="DUF6606"/>
    <property type="match status" value="1"/>
</dbReference>
<keyword evidence="3" id="KW-1185">Reference proteome</keyword>
<comment type="caution">
    <text evidence="2">The sequence shown here is derived from an EMBL/GenBank/DDBJ whole genome shotgun (WGS) entry which is preliminary data.</text>
</comment>
<organism evidence="2 3">
    <name type="scientific">Gibberella nygamai</name>
    <name type="common">Bean root rot disease fungus</name>
    <name type="synonym">Fusarium nygamai</name>
    <dbReference type="NCBI Taxonomy" id="42673"/>
    <lineage>
        <taxon>Eukaryota</taxon>
        <taxon>Fungi</taxon>
        <taxon>Dikarya</taxon>
        <taxon>Ascomycota</taxon>
        <taxon>Pezizomycotina</taxon>
        <taxon>Sordariomycetes</taxon>
        <taxon>Hypocreomycetidae</taxon>
        <taxon>Hypocreales</taxon>
        <taxon>Nectriaceae</taxon>
        <taxon>Fusarium</taxon>
        <taxon>Fusarium fujikuroi species complex</taxon>
    </lineage>
</organism>
<feature type="domain" description="DUF6606" evidence="1">
    <location>
        <begin position="19"/>
        <end position="287"/>
    </location>
</feature>
<evidence type="ECO:0000313" key="3">
    <source>
        <dbReference type="Proteomes" id="UP000236664"/>
    </source>
</evidence>
<accession>A0A2K0USC8</accession>
<dbReference type="OrthoDB" id="5078988at2759"/>
<name>A0A2K0USC8_GIBNY</name>
<dbReference type="InterPro" id="IPR046541">
    <property type="entry name" value="DUF6606"/>
</dbReference>
<proteinExistence type="predicted"/>
<dbReference type="STRING" id="42673.A0A2K0USC8"/>
<gene>
    <name evidence="2" type="ORF">FNYG_14577</name>
</gene>
<dbReference type="Proteomes" id="UP000236664">
    <property type="component" value="Unassembled WGS sequence"/>
</dbReference>
<sequence length="665" mass="76423">MTYIHGKPATLTKANLEYLVHHIFLPTKLPGGDDSSAKNEMLMVNFVLHTLVRFMGECTSEDETAIKACVAMIKGLQISKSAQGSLSANGALEVLRQLSLQAPIALFHVAAQNGGVLVHKKSASTIFETFELSPANKVVMTTQGRLVRQFPANATEIPYPDVEDEAFQSVFTKTLEKMSYQTVQETKHRVRKAKQEHDEDRETVEPRIVTDFLPSMLRGVGKQVTVPGICKNTHEEVMWSDSKFPWRRSPVWLLIRVGLQLTMARLARKDKDPYKEFMIFLMAQVLDVAVKQSTASEVLHTMLTKISRRLCKLKYLSIGRWPQSIQQIVSEASKCLATRWDRIRKREEKLLELNDLEKSVMECNSHFSLPSMEGFLNSIPKRGKHIEFPNFIPIPHVQPLNSNNLPTVTAGDERYLPFRLALIESWVATSLDTWLTCHIAEENSCRDLKRLIQSYHSVASRWYFSRPEDASRMLLTAGELWVAADKAVIHALPMLNAYDPEVPTEVWQALLLASMADMERLHRLEEYLLNRQRVTRSMDRPSIFRSYGHRYSFPVQYFSGSVEHQQLKAEIEERALAQRQAKIEELRRLKKEYGTLMHRFNDARCDEYSREEYGITVRQHSYACVRHRYLDKANNLQIQVHEWPLPKNTLEAQATVFELAVPLIF</sequence>
<evidence type="ECO:0000313" key="2">
    <source>
        <dbReference type="EMBL" id="PNP60692.1"/>
    </source>
</evidence>
<dbReference type="EMBL" id="MTQA01000351">
    <property type="protein sequence ID" value="PNP60692.1"/>
    <property type="molecule type" value="Genomic_DNA"/>
</dbReference>
<dbReference type="AlphaFoldDB" id="A0A2K0USC8"/>
<protein>
    <recommendedName>
        <fullName evidence="1">DUF6606 domain-containing protein</fullName>
    </recommendedName>
</protein>